<protein>
    <recommendedName>
        <fullName evidence="1">Glyoxalase-like domain-containing protein</fullName>
    </recommendedName>
</protein>
<dbReference type="InterPro" id="IPR041581">
    <property type="entry name" value="Glyoxalase_6"/>
</dbReference>
<dbReference type="Pfam" id="PF18029">
    <property type="entry name" value="Glyoxalase_6"/>
    <property type="match status" value="1"/>
</dbReference>
<keyword evidence="3" id="KW-1185">Reference proteome</keyword>
<dbReference type="SUPFAM" id="SSF54593">
    <property type="entry name" value="Glyoxalase/Bleomycin resistance protein/Dihydroxybiphenyl dioxygenase"/>
    <property type="match status" value="1"/>
</dbReference>
<evidence type="ECO:0000313" key="2">
    <source>
        <dbReference type="EMBL" id="SEH70797.1"/>
    </source>
</evidence>
<reference evidence="3" key="1">
    <citation type="submission" date="2016-10" db="EMBL/GenBank/DDBJ databases">
        <authorList>
            <person name="Varghese N."/>
            <person name="Submissions S."/>
        </authorList>
    </citation>
    <scope>NUCLEOTIDE SEQUENCE [LARGE SCALE GENOMIC DNA]</scope>
    <source>
        <strain evidence="3">DSM 17616</strain>
    </source>
</reference>
<sequence>MKGPAKHGALVYSNDIKNLAKFYKELFAMEVIRETTELISLVKDGFNIVIHTPPATIPQPDFNSVKLFLTVDNIEEAKLKAKELGGRSFEGLWSNPLFTVCNIADSDGNHIQLRQFR</sequence>
<evidence type="ECO:0000313" key="3">
    <source>
        <dbReference type="Proteomes" id="UP000199371"/>
    </source>
</evidence>
<dbReference type="EMBL" id="FNXF01000003">
    <property type="protein sequence ID" value="SEH70797.1"/>
    <property type="molecule type" value="Genomic_DNA"/>
</dbReference>
<proteinExistence type="predicted"/>
<feature type="domain" description="Glyoxalase-like" evidence="1">
    <location>
        <begin position="14"/>
        <end position="112"/>
    </location>
</feature>
<gene>
    <name evidence="2" type="ORF">SAMN05660691_00906</name>
</gene>
<name>A0A1H6K738_9GAMM</name>
<dbReference type="InterPro" id="IPR029068">
    <property type="entry name" value="Glyas_Bleomycin-R_OHBP_Dase"/>
</dbReference>
<dbReference type="OrthoDB" id="4762357at2"/>
<dbReference type="STRING" id="173990.SAMN05660691_00906"/>
<organism evidence="2 3">
    <name type="scientific">Rheinheimera pacifica</name>
    <dbReference type="NCBI Taxonomy" id="173990"/>
    <lineage>
        <taxon>Bacteria</taxon>
        <taxon>Pseudomonadati</taxon>
        <taxon>Pseudomonadota</taxon>
        <taxon>Gammaproteobacteria</taxon>
        <taxon>Chromatiales</taxon>
        <taxon>Chromatiaceae</taxon>
        <taxon>Rheinheimera</taxon>
    </lineage>
</organism>
<dbReference type="RefSeq" id="WP_092790701.1">
    <property type="nucleotide sequence ID" value="NZ_FNXF01000003.1"/>
</dbReference>
<accession>A0A1H6K738</accession>
<dbReference type="AlphaFoldDB" id="A0A1H6K738"/>
<evidence type="ECO:0000259" key="1">
    <source>
        <dbReference type="Pfam" id="PF18029"/>
    </source>
</evidence>
<dbReference type="Proteomes" id="UP000199371">
    <property type="component" value="Unassembled WGS sequence"/>
</dbReference>
<dbReference type="Gene3D" id="3.10.180.10">
    <property type="entry name" value="2,3-Dihydroxybiphenyl 1,2-Dioxygenase, domain 1"/>
    <property type="match status" value="1"/>
</dbReference>